<dbReference type="EMBL" id="VTUX01000009">
    <property type="protein sequence ID" value="KAA1188927.1"/>
    <property type="molecule type" value="Genomic_DNA"/>
</dbReference>
<dbReference type="Proteomes" id="UP000323708">
    <property type="component" value="Unassembled WGS sequence"/>
</dbReference>
<dbReference type="RefSeq" id="WP_149612690.1">
    <property type="nucleotide sequence ID" value="NZ_VTUX01000009.1"/>
</dbReference>
<keyword evidence="1" id="KW-0812">Transmembrane</keyword>
<keyword evidence="1" id="KW-0472">Membrane</keyword>
<accession>A0A5B0WQR2</accession>
<reference evidence="2 3" key="1">
    <citation type="submission" date="2019-09" db="EMBL/GenBank/DDBJ databases">
        <authorList>
            <person name="Chen X.-Y."/>
        </authorList>
    </citation>
    <scope>NUCLEOTIDE SEQUENCE [LARGE SCALE GENOMIC DNA]</scope>
    <source>
        <strain evidence="2 3">NY5</strain>
    </source>
</reference>
<protein>
    <recommendedName>
        <fullName evidence="4">DUF1640 domain-containing protein</fullName>
    </recommendedName>
</protein>
<keyword evidence="3" id="KW-1185">Reference proteome</keyword>
<gene>
    <name evidence="2" type="ORF">F0M18_17135</name>
</gene>
<evidence type="ECO:0000313" key="2">
    <source>
        <dbReference type="EMBL" id="KAA1188927.1"/>
    </source>
</evidence>
<dbReference type="AlphaFoldDB" id="A0A5B0WQR2"/>
<feature type="transmembrane region" description="Helical" evidence="1">
    <location>
        <begin position="153"/>
        <end position="174"/>
    </location>
</feature>
<comment type="caution">
    <text evidence="2">The sequence shown here is derived from an EMBL/GenBank/DDBJ whole genome shotgun (WGS) entry which is preliminary data.</text>
</comment>
<name>A0A5B0WQR2_9GAMM</name>
<evidence type="ECO:0008006" key="4">
    <source>
        <dbReference type="Google" id="ProtNLM"/>
    </source>
</evidence>
<keyword evidence="1" id="KW-1133">Transmembrane helix</keyword>
<organism evidence="2 3">
    <name type="scientific">Pseudohalioglobus sediminis</name>
    <dbReference type="NCBI Taxonomy" id="2606449"/>
    <lineage>
        <taxon>Bacteria</taxon>
        <taxon>Pseudomonadati</taxon>
        <taxon>Pseudomonadota</taxon>
        <taxon>Gammaproteobacteria</taxon>
        <taxon>Cellvibrionales</taxon>
        <taxon>Halieaceae</taxon>
        <taxon>Pseudohalioglobus</taxon>
    </lineage>
</organism>
<proteinExistence type="predicted"/>
<sequence>MAAIAFDPLEYTHQLEASGVPREQAEVHAKAMTAMFLHNFDALVTKDYLDSRFNEFETRIVGEMDRRFAELISSIDKRFGDVDRRFGAVDARFAEMEASIDARFAELEANMDKRFAEMEASTDKRFVDLALEMDRRFAQVDVRFERMDGRFNLLYWMQGITLVCVVIPLIHRLLG</sequence>
<evidence type="ECO:0000313" key="3">
    <source>
        <dbReference type="Proteomes" id="UP000323708"/>
    </source>
</evidence>
<evidence type="ECO:0000256" key="1">
    <source>
        <dbReference type="SAM" id="Phobius"/>
    </source>
</evidence>
<dbReference type="Gene3D" id="3.90.20.10">
    <property type="match status" value="1"/>
</dbReference>